<keyword evidence="2 5" id="KW-0812">Transmembrane</keyword>
<dbReference type="InterPro" id="IPR020846">
    <property type="entry name" value="MFS_dom"/>
</dbReference>
<dbReference type="PANTHER" id="PTHR11662:SF450">
    <property type="entry name" value="BLR1003 PROTEIN"/>
    <property type="match status" value="1"/>
</dbReference>
<feature type="transmembrane region" description="Helical" evidence="5">
    <location>
        <begin position="88"/>
        <end position="106"/>
    </location>
</feature>
<keyword evidence="8" id="KW-1185">Reference proteome</keyword>
<evidence type="ECO:0000313" key="8">
    <source>
        <dbReference type="Proteomes" id="UP000662986"/>
    </source>
</evidence>
<keyword evidence="3 5" id="KW-1133">Transmembrane helix</keyword>
<evidence type="ECO:0000256" key="4">
    <source>
        <dbReference type="ARBA" id="ARBA00023136"/>
    </source>
</evidence>
<dbReference type="SUPFAM" id="SSF103473">
    <property type="entry name" value="MFS general substrate transporter"/>
    <property type="match status" value="1"/>
</dbReference>
<feature type="transmembrane region" description="Helical" evidence="5">
    <location>
        <begin position="177"/>
        <end position="196"/>
    </location>
</feature>
<keyword evidence="4 5" id="KW-0472">Membrane</keyword>
<reference evidence="7 8" key="1">
    <citation type="journal article" date="2021" name="Microbiol. Resour. Announc.">
        <title>Complete Genome Sequences of Two Rhodococcus sp. Strains with Large and Linear Chromosomes, Isolated from Apple Rhizosphere.</title>
        <authorList>
            <person name="Benning S."/>
            <person name="Brugnone N."/>
            <person name="Siani R."/>
            <person name="Kublik S."/>
            <person name="Schloter M."/>
            <person name="Rad V."/>
        </authorList>
    </citation>
    <scope>NUCLEOTIDE SEQUENCE [LARGE SCALE GENOMIC DNA]</scope>
    <source>
        <strain evidence="7 8">R79</strain>
    </source>
</reference>
<feature type="transmembrane region" description="Helical" evidence="5">
    <location>
        <begin position="397"/>
        <end position="417"/>
    </location>
</feature>
<dbReference type="PROSITE" id="PS50850">
    <property type="entry name" value="MFS"/>
    <property type="match status" value="1"/>
</dbReference>
<sequence>MSTNPVESEPGRAGARPSRAWLIVGLVTVFILVNFADKVVVGLAGVELMRDLDITPAQFGLVQSSFYWLFAIGSIGGGLLIGRVPAKWLLSGTAALWALAMLPMLWSESFAVLIASRMMLGLAEGPATAMALAVVHSWFTADKRTIPTSIVTAGAGIGPLLAAPLLTTVIVNHSWHAAFGALVLVGALWLPLWMAFGRWGDADSEPVARIAAGSEERIPAMKLLTNRTLIGVAVLMFAMYSSAAIKLSWLPVYFRQGLGYDAASAGRFVALTYLAVAVMVLVTGWVSRVMTKRGVQYRLSRGVFPASLVVAAGVSTLVFAQLGRGLPNLLLIVVGASLASASAGVAMSAVSDVVPQSQRGSVMGALVAFYSMAGVFAPLVLGAIVGGAETPMAGYRSGFGLLGLVVIVGGVLGGLLIDPVRDRPGRVAQGDVGSLAARSID</sequence>
<feature type="transmembrane region" description="Helical" evidence="5">
    <location>
        <begin position="302"/>
        <end position="323"/>
    </location>
</feature>
<protein>
    <submittedName>
        <fullName evidence="7">MFS transporter</fullName>
    </submittedName>
</protein>
<dbReference type="PANTHER" id="PTHR11662">
    <property type="entry name" value="SOLUTE CARRIER FAMILY 17"/>
    <property type="match status" value="1"/>
</dbReference>
<feature type="transmembrane region" description="Helical" evidence="5">
    <location>
        <begin position="329"/>
        <end position="350"/>
    </location>
</feature>
<dbReference type="Pfam" id="PF07690">
    <property type="entry name" value="MFS_1"/>
    <property type="match status" value="1"/>
</dbReference>
<feature type="domain" description="Major facilitator superfamily (MFS) profile" evidence="6">
    <location>
        <begin position="23"/>
        <end position="421"/>
    </location>
</feature>
<feature type="transmembrane region" description="Helical" evidence="5">
    <location>
        <begin position="151"/>
        <end position="171"/>
    </location>
</feature>
<dbReference type="Gene3D" id="1.20.1250.20">
    <property type="entry name" value="MFS general substrate transporter like domains"/>
    <property type="match status" value="2"/>
</dbReference>
<feature type="transmembrane region" description="Helical" evidence="5">
    <location>
        <begin position="21"/>
        <end position="45"/>
    </location>
</feature>
<feature type="transmembrane region" description="Helical" evidence="5">
    <location>
        <begin position="362"/>
        <end position="385"/>
    </location>
</feature>
<dbReference type="EMBL" id="CP070619">
    <property type="protein sequence ID" value="QSE95415.1"/>
    <property type="molecule type" value="Genomic_DNA"/>
</dbReference>
<dbReference type="InterPro" id="IPR036259">
    <property type="entry name" value="MFS_trans_sf"/>
</dbReference>
<name>A0A974WCW3_9NOCA</name>
<feature type="transmembrane region" description="Helical" evidence="5">
    <location>
        <begin position="270"/>
        <end position="290"/>
    </location>
</feature>
<reference evidence="7 8" key="2">
    <citation type="journal article" date="2022" name="Arch. Microbiol.">
        <title>Rhodococcus pseudokoreensis sp. nov. isolated from the rhizosphere of young M26 apple rootstocks.</title>
        <authorList>
            <person name="Kampfer P."/>
            <person name="Glaeser S.P."/>
            <person name="Blom J."/>
            <person name="Wolf J."/>
            <person name="Benning S."/>
            <person name="Schloter M."/>
            <person name="Neumann-Schaal M."/>
        </authorList>
    </citation>
    <scope>NUCLEOTIDE SEQUENCE [LARGE SCALE GENOMIC DNA]</scope>
    <source>
        <strain evidence="7 8">R79</strain>
    </source>
</reference>
<evidence type="ECO:0000256" key="1">
    <source>
        <dbReference type="ARBA" id="ARBA00004651"/>
    </source>
</evidence>
<evidence type="ECO:0000259" key="6">
    <source>
        <dbReference type="PROSITE" id="PS50850"/>
    </source>
</evidence>
<organism evidence="7 8">
    <name type="scientific">Rhodococcus pseudokoreensis</name>
    <dbReference type="NCBI Taxonomy" id="2811421"/>
    <lineage>
        <taxon>Bacteria</taxon>
        <taxon>Bacillati</taxon>
        <taxon>Actinomycetota</taxon>
        <taxon>Actinomycetes</taxon>
        <taxon>Mycobacteriales</taxon>
        <taxon>Nocardiaceae</taxon>
        <taxon>Rhodococcus</taxon>
    </lineage>
</organism>
<evidence type="ECO:0000313" key="7">
    <source>
        <dbReference type="EMBL" id="QSE95415.1"/>
    </source>
</evidence>
<dbReference type="InterPro" id="IPR050382">
    <property type="entry name" value="MFS_Na/Anion_cotransporter"/>
</dbReference>
<comment type="subcellular location">
    <subcellularLocation>
        <location evidence="1">Cell membrane</location>
        <topology evidence="1">Multi-pass membrane protein</topology>
    </subcellularLocation>
</comment>
<feature type="transmembrane region" description="Helical" evidence="5">
    <location>
        <begin position="65"/>
        <end position="81"/>
    </location>
</feature>
<evidence type="ECO:0000256" key="5">
    <source>
        <dbReference type="SAM" id="Phobius"/>
    </source>
</evidence>
<feature type="transmembrane region" description="Helical" evidence="5">
    <location>
        <begin position="229"/>
        <end position="250"/>
    </location>
</feature>
<proteinExistence type="predicted"/>
<evidence type="ECO:0000256" key="3">
    <source>
        <dbReference type="ARBA" id="ARBA00022989"/>
    </source>
</evidence>
<feature type="transmembrane region" description="Helical" evidence="5">
    <location>
        <begin position="118"/>
        <end position="139"/>
    </location>
</feature>
<dbReference type="Proteomes" id="UP000662986">
    <property type="component" value="Chromosome"/>
</dbReference>
<gene>
    <name evidence="7" type="ORF">JWS13_15085</name>
</gene>
<evidence type="ECO:0000256" key="2">
    <source>
        <dbReference type="ARBA" id="ARBA00022692"/>
    </source>
</evidence>
<dbReference type="InterPro" id="IPR011701">
    <property type="entry name" value="MFS"/>
</dbReference>
<accession>A0A974WCW3</accession>